<dbReference type="PROSITE" id="PS50011">
    <property type="entry name" value="PROTEIN_KINASE_DOM"/>
    <property type="match status" value="1"/>
</dbReference>
<gene>
    <name evidence="8" type="ORF">M1L60_26140</name>
</gene>
<dbReference type="CDD" id="cd14014">
    <property type="entry name" value="STKc_PknB_like"/>
    <property type="match status" value="1"/>
</dbReference>
<evidence type="ECO:0000256" key="2">
    <source>
        <dbReference type="ARBA" id="ARBA00022679"/>
    </source>
</evidence>
<evidence type="ECO:0000256" key="1">
    <source>
        <dbReference type="ARBA" id="ARBA00022527"/>
    </source>
</evidence>
<dbReference type="InterPro" id="IPR011009">
    <property type="entry name" value="Kinase-like_dom_sf"/>
</dbReference>
<dbReference type="PROSITE" id="PS00108">
    <property type="entry name" value="PROTEIN_KINASE_ST"/>
    <property type="match status" value="1"/>
</dbReference>
<dbReference type="Pfam" id="PF00069">
    <property type="entry name" value="Pkinase"/>
    <property type="match status" value="1"/>
</dbReference>
<keyword evidence="3" id="KW-0547">Nucleotide-binding</keyword>
<dbReference type="PANTHER" id="PTHR11584">
    <property type="entry name" value="SERINE/THREONINE PROTEIN KINASE"/>
    <property type="match status" value="1"/>
</dbReference>
<feature type="region of interest" description="Disordered" evidence="6">
    <location>
        <begin position="230"/>
        <end position="266"/>
    </location>
</feature>
<dbReference type="GO" id="GO:0004674">
    <property type="term" value="F:protein serine/threonine kinase activity"/>
    <property type="evidence" value="ECO:0007669"/>
    <property type="project" value="UniProtKB-KW"/>
</dbReference>
<evidence type="ECO:0000313" key="9">
    <source>
        <dbReference type="Proteomes" id="UP001523369"/>
    </source>
</evidence>
<dbReference type="SMART" id="SM00220">
    <property type="entry name" value="S_TKc"/>
    <property type="match status" value="1"/>
</dbReference>
<keyword evidence="9" id="KW-1185">Reference proteome</keyword>
<accession>A0ABT1DVK3</accession>
<organism evidence="8 9">
    <name type="scientific">Paractinoplanes aksuensis</name>
    <dbReference type="NCBI Taxonomy" id="2939490"/>
    <lineage>
        <taxon>Bacteria</taxon>
        <taxon>Bacillati</taxon>
        <taxon>Actinomycetota</taxon>
        <taxon>Actinomycetes</taxon>
        <taxon>Micromonosporales</taxon>
        <taxon>Micromonosporaceae</taxon>
        <taxon>Paractinoplanes</taxon>
    </lineage>
</organism>
<evidence type="ECO:0000259" key="7">
    <source>
        <dbReference type="PROSITE" id="PS50011"/>
    </source>
</evidence>
<keyword evidence="1 8" id="KW-0723">Serine/threonine-protein kinase</keyword>
<evidence type="ECO:0000313" key="8">
    <source>
        <dbReference type="EMBL" id="MCO8274086.1"/>
    </source>
</evidence>
<keyword evidence="2" id="KW-0808">Transferase</keyword>
<comment type="caution">
    <text evidence="8">The sequence shown here is derived from an EMBL/GenBank/DDBJ whole genome shotgun (WGS) entry which is preliminary data.</text>
</comment>
<evidence type="ECO:0000256" key="3">
    <source>
        <dbReference type="ARBA" id="ARBA00022741"/>
    </source>
</evidence>
<feature type="domain" description="Protein kinase" evidence="7">
    <location>
        <begin position="1"/>
        <end position="175"/>
    </location>
</feature>
<evidence type="ECO:0000256" key="6">
    <source>
        <dbReference type="SAM" id="MobiDB-lite"/>
    </source>
</evidence>
<feature type="compositionally biased region" description="Polar residues" evidence="6">
    <location>
        <begin position="257"/>
        <end position="266"/>
    </location>
</feature>
<name>A0ABT1DVK3_9ACTN</name>
<protein>
    <submittedName>
        <fullName evidence="8">Serine/threonine protein kinase</fullName>
    </submittedName>
</protein>
<evidence type="ECO:0000256" key="4">
    <source>
        <dbReference type="ARBA" id="ARBA00022777"/>
    </source>
</evidence>
<reference evidence="8 9" key="1">
    <citation type="submission" date="2022-06" db="EMBL/GenBank/DDBJ databases">
        <title>New Species of the Genus Actinoplanes, ActinopZanes ferrugineus.</title>
        <authorList>
            <person name="Ding P."/>
        </authorList>
    </citation>
    <scope>NUCLEOTIDE SEQUENCE [LARGE SCALE GENOMIC DNA]</scope>
    <source>
        <strain evidence="8 9">TRM88003</strain>
    </source>
</reference>
<dbReference type="EMBL" id="JAMYJR010000028">
    <property type="protein sequence ID" value="MCO8274086.1"/>
    <property type="molecule type" value="Genomic_DNA"/>
</dbReference>
<sequence length="266" mass="27759">MEYVDGPSLQEMIDERGPMSPGDLHSVAVGVATALTAIHGAGVIHRDLKPANVLLSLGLPKVIDFGIARALGGITQHTRPGQWMGTVDYMAPERLDPSVGPDSPAADIFAWGAVIAFAGTGRVPFGGDTPVAAMARVLTKPPHLSGHPASLVAAALDKDPRKRPTANELLQRLLLVQTPELLTVDTPSPIAAGSSASPVEPVLPALRDHRETGRFGARDLLEQIIAESPPQAPRVVAPRSPSTSAWSAMTPAPWCGSATTRPTATS</sequence>
<evidence type="ECO:0000256" key="5">
    <source>
        <dbReference type="ARBA" id="ARBA00022840"/>
    </source>
</evidence>
<dbReference type="PANTHER" id="PTHR11584:SF369">
    <property type="entry name" value="MITOGEN-ACTIVATED PROTEIN KINASE KINASE KINASE 19-RELATED"/>
    <property type="match status" value="1"/>
</dbReference>
<dbReference type="Gene3D" id="1.10.510.10">
    <property type="entry name" value="Transferase(Phosphotransferase) domain 1"/>
    <property type="match status" value="1"/>
</dbReference>
<dbReference type="Proteomes" id="UP001523369">
    <property type="component" value="Unassembled WGS sequence"/>
</dbReference>
<keyword evidence="5" id="KW-0067">ATP-binding</keyword>
<dbReference type="InterPro" id="IPR000719">
    <property type="entry name" value="Prot_kinase_dom"/>
</dbReference>
<keyword evidence="4 8" id="KW-0418">Kinase</keyword>
<proteinExistence type="predicted"/>
<dbReference type="SUPFAM" id="SSF56112">
    <property type="entry name" value="Protein kinase-like (PK-like)"/>
    <property type="match status" value="1"/>
</dbReference>
<dbReference type="InterPro" id="IPR008271">
    <property type="entry name" value="Ser/Thr_kinase_AS"/>
</dbReference>